<dbReference type="InterPro" id="IPR003439">
    <property type="entry name" value="ABC_transporter-like_ATP-bd"/>
</dbReference>
<reference evidence="6" key="1">
    <citation type="submission" date="2019-03" db="EMBL/GenBank/DDBJ databases">
        <title>Lake Tanganyika Metagenome-Assembled Genomes (MAGs).</title>
        <authorList>
            <person name="Tran P."/>
        </authorList>
    </citation>
    <scope>NUCLEOTIDE SEQUENCE</scope>
    <source>
        <strain evidence="6">M_DeepCast_400m_m2_100</strain>
    </source>
</reference>
<feature type="region of interest" description="Disordered" evidence="4">
    <location>
        <begin position="624"/>
        <end position="658"/>
    </location>
</feature>
<dbReference type="InterPro" id="IPR027417">
    <property type="entry name" value="P-loop_NTPase"/>
</dbReference>
<dbReference type="SMART" id="SM00382">
    <property type="entry name" value="AAA"/>
    <property type="match status" value="1"/>
</dbReference>
<comment type="caution">
    <text evidence="6">The sequence shown here is derived from an EMBL/GenBank/DDBJ whole genome shotgun (WGS) entry which is preliminary data.</text>
</comment>
<dbReference type="PROSITE" id="PS50893">
    <property type="entry name" value="ABC_TRANSPORTER_2"/>
    <property type="match status" value="1"/>
</dbReference>
<dbReference type="PANTHER" id="PTHR42781:SF4">
    <property type="entry name" value="SPERMIDINE_PUTRESCINE IMPORT ATP-BINDING PROTEIN POTA"/>
    <property type="match status" value="1"/>
</dbReference>
<evidence type="ECO:0000313" key="7">
    <source>
        <dbReference type="Proteomes" id="UP000748308"/>
    </source>
</evidence>
<organism evidence="6 7">
    <name type="scientific">Eiseniibacteriota bacterium</name>
    <dbReference type="NCBI Taxonomy" id="2212470"/>
    <lineage>
        <taxon>Bacteria</taxon>
        <taxon>Candidatus Eiseniibacteriota</taxon>
    </lineage>
</organism>
<evidence type="ECO:0000256" key="2">
    <source>
        <dbReference type="ARBA" id="ARBA00022741"/>
    </source>
</evidence>
<dbReference type="SUPFAM" id="SSF52540">
    <property type="entry name" value="P-loop containing nucleoside triphosphate hydrolases"/>
    <property type="match status" value="1"/>
</dbReference>
<dbReference type="EMBL" id="VGIY01000127">
    <property type="protein sequence ID" value="MBM3317456.1"/>
    <property type="molecule type" value="Genomic_DNA"/>
</dbReference>
<dbReference type="SUPFAM" id="SSF52402">
    <property type="entry name" value="Adenine nucleotide alpha hydrolases-like"/>
    <property type="match status" value="1"/>
</dbReference>
<keyword evidence="2" id="KW-0547">Nucleotide-binding</keyword>
<feature type="domain" description="ABC transporter" evidence="5">
    <location>
        <begin position="3"/>
        <end position="233"/>
    </location>
</feature>
<dbReference type="Gene3D" id="2.40.50.100">
    <property type="match status" value="1"/>
</dbReference>
<gene>
    <name evidence="6" type="ORF">FJY75_06345</name>
</gene>
<dbReference type="Gene3D" id="3.40.50.12370">
    <property type="match status" value="1"/>
</dbReference>
<dbReference type="InterPro" id="IPR017871">
    <property type="entry name" value="ABC_transporter-like_CS"/>
</dbReference>
<dbReference type="PANTHER" id="PTHR42781">
    <property type="entry name" value="SPERMIDINE/PUTRESCINE IMPORT ATP-BINDING PROTEIN POTA"/>
    <property type="match status" value="1"/>
</dbReference>
<proteinExistence type="predicted"/>
<accession>A0A937XBL1</accession>
<dbReference type="GO" id="GO:0016887">
    <property type="term" value="F:ATP hydrolysis activity"/>
    <property type="evidence" value="ECO:0007669"/>
    <property type="project" value="InterPro"/>
</dbReference>
<evidence type="ECO:0000256" key="3">
    <source>
        <dbReference type="ARBA" id="ARBA00022840"/>
    </source>
</evidence>
<sequence>MAIVLDHLNKCFGSHCVVNNVSLEVRDGELFVLLGPSGSGKSTVLRMIAGLLEIDAGRILLHGSDVTGVSPQRRGVGFVFQHYALFRHLTVAANIEFALRIRKTPAAERRRRRDELLELVGLVGLEKRLPHQLSGGQQQRVALARALAHQPSVLLLDEPFGALDAKIRAELRRFLRRIQSELGVTTIFVTHDQEEGFELADRMGVMNYGRLLEVGPPMELYLRPQTEFVATFLGRANLMVGECTPSGVKLGPVVLPFDGQVTAGGGERRVQVLFRPEDVAVKDSPDALRWPLLGRALVDEAGFSGSIQKIRLRLPPLQRVRPISPAVPFGADYILVEATRSQHQARQFPLAAGDQAWVGVRRTHALLHPGLSFLAVTDGSPEGAAAVELAGSIGRLAHARLTLLGLDPDEPRMHAHLEQLRERIGGGPAAVDLRSSPDDLSETLARETTRQPYDLVLHALPAEGATAAAERLLESQEHHLLLAPSPPRPVPQRVLISVAAGEAGKYDVLFAGRLIRHLGAAATVLSVAPEESSEQWLEQGRRFLAGAARTLSLLGVPERTQLRRGRIGDEIRRELSEGGYDMIVVGAPLPDRSRRISLEGVVGGLLADLRDLPVLIVRADLGALEPDRPPAGARAGENTGASKTLAGSVPPDARRRKP</sequence>
<dbReference type="GO" id="GO:0015697">
    <property type="term" value="P:quaternary ammonium group transport"/>
    <property type="evidence" value="ECO:0007669"/>
    <property type="project" value="UniProtKB-ARBA"/>
</dbReference>
<keyword evidence="3 6" id="KW-0067">ATP-binding</keyword>
<protein>
    <submittedName>
        <fullName evidence="6">ATP-binding cassette domain-containing protein</fullName>
    </submittedName>
</protein>
<evidence type="ECO:0000313" key="6">
    <source>
        <dbReference type="EMBL" id="MBM3317456.1"/>
    </source>
</evidence>
<keyword evidence="1" id="KW-0813">Transport</keyword>
<dbReference type="PROSITE" id="PS00211">
    <property type="entry name" value="ABC_TRANSPORTER_1"/>
    <property type="match status" value="1"/>
</dbReference>
<dbReference type="Pfam" id="PF00005">
    <property type="entry name" value="ABC_tran"/>
    <property type="match status" value="1"/>
</dbReference>
<dbReference type="InterPro" id="IPR050093">
    <property type="entry name" value="ABC_SmlMolc_Importer"/>
</dbReference>
<dbReference type="Gene3D" id="3.40.50.300">
    <property type="entry name" value="P-loop containing nucleotide triphosphate hydrolases"/>
    <property type="match status" value="1"/>
</dbReference>
<evidence type="ECO:0000256" key="4">
    <source>
        <dbReference type="SAM" id="MobiDB-lite"/>
    </source>
</evidence>
<dbReference type="FunFam" id="3.40.50.300:FF:000425">
    <property type="entry name" value="Probable ABC transporter, ATP-binding subunit"/>
    <property type="match status" value="1"/>
</dbReference>
<evidence type="ECO:0000256" key="1">
    <source>
        <dbReference type="ARBA" id="ARBA00022448"/>
    </source>
</evidence>
<evidence type="ECO:0000259" key="5">
    <source>
        <dbReference type="PROSITE" id="PS50893"/>
    </source>
</evidence>
<dbReference type="CDD" id="cd00293">
    <property type="entry name" value="USP-like"/>
    <property type="match status" value="1"/>
</dbReference>
<dbReference type="InterPro" id="IPR003593">
    <property type="entry name" value="AAA+_ATPase"/>
</dbReference>
<name>A0A937XBL1_UNCEI</name>
<dbReference type="AlphaFoldDB" id="A0A937XBL1"/>
<dbReference type="GO" id="GO:0005524">
    <property type="term" value="F:ATP binding"/>
    <property type="evidence" value="ECO:0007669"/>
    <property type="project" value="UniProtKB-KW"/>
</dbReference>
<dbReference type="Proteomes" id="UP000748308">
    <property type="component" value="Unassembled WGS sequence"/>
</dbReference>